<accession>A0ABN8DLU5</accession>
<name>A0ABN8DLU5_9VIBR</name>
<dbReference type="RefSeq" id="WP_237485950.1">
    <property type="nucleotide sequence ID" value="NZ_CAKLCM010000003.1"/>
</dbReference>
<keyword evidence="3" id="KW-1185">Reference proteome</keyword>
<protein>
    <recommendedName>
        <fullName evidence="4">DUF2845 domain-containing protein</fullName>
    </recommendedName>
</protein>
<feature type="chain" id="PRO_5046495974" description="DUF2845 domain-containing protein" evidence="1">
    <location>
        <begin position="20"/>
        <end position="97"/>
    </location>
</feature>
<comment type="caution">
    <text evidence="2">The sequence shown here is derived from an EMBL/GenBank/DDBJ whole genome shotgun (WGS) entry which is preliminary data.</text>
</comment>
<feature type="signal peptide" evidence="1">
    <location>
        <begin position="1"/>
        <end position="19"/>
    </location>
</feature>
<evidence type="ECO:0000256" key="1">
    <source>
        <dbReference type="SAM" id="SignalP"/>
    </source>
</evidence>
<keyword evidence="1" id="KW-0732">Signal</keyword>
<gene>
    <name evidence="2" type="ORF">VHP8226_03098</name>
</gene>
<evidence type="ECO:0000313" key="2">
    <source>
        <dbReference type="EMBL" id="CAH0529195.1"/>
    </source>
</evidence>
<evidence type="ECO:0008006" key="4">
    <source>
        <dbReference type="Google" id="ProtNLM"/>
    </source>
</evidence>
<reference evidence="2" key="1">
    <citation type="submission" date="2021-12" db="EMBL/GenBank/DDBJ databases">
        <authorList>
            <person name="Rodrigo-Torres L."/>
            <person name="Arahal R. D."/>
            <person name="Lucena T."/>
        </authorList>
    </citation>
    <scope>NUCLEOTIDE SEQUENCE</scope>
    <source>
        <strain evidence="2">CECT 8226</strain>
    </source>
</reference>
<evidence type="ECO:0000313" key="3">
    <source>
        <dbReference type="Proteomes" id="UP000838160"/>
    </source>
</evidence>
<dbReference type="EMBL" id="CAKLCM010000003">
    <property type="protein sequence ID" value="CAH0529195.1"/>
    <property type="molecule type" value="Genomic_DNA"/>
</dbReference>
<sequence length="97" mass="10830">MKKAIILLTTLVISTGAAAGAKVTIPKDRVICQTETGMKTFLARKATNRLKKGLPSECRSIDRKRIGEVKVRYKGYVRVKTMLGDNVFVDKDAIRYN</sequence>
<organism evidence="2 3">
    <name type="scientific">Vibrio hippocampi</name>
    <dbReference type="NCBI Taxonomy" id="654686"/>
    <lineage>
        <taxon>Bacteria</taxon>
        <taxon>Pseudomonadati</taxon>
        <taxon>Pseudomonadota</taxon>
        <taxon>Gammaproteobacteria</taxon>
        <taxon>Vibrionales</taxon>
        <taxon>Vibrionaceae</taxon>
        <taxon>Vibrio</taxon>
    </lineage>
</organism>
<proteinExistence type="predicted"/>
<dbReference type="Proteomes" id="UP000838160">
    <property type="component" value="Unassembled WGS sequence"/>
</dbReference>